<organism evidence="2 3">
    <name type="scientific">Cryoendolithus antarcticus</name>
    <dbReference type="NCBI Taxonomy" id="1507870"/>
    <lineage>
        <taxon>Eukaryota</taxon>
        <taxon>Fungi</taxon>
        <taxon>Dikarya</taxon>
        <taxon>Ascomycota</taxon>
        <taxon>Pezizomycotina</taxon>
        <taxon>Dothideomycetes</taxon>
        <taxon>Dothideomycetidae</taxon>
        <taxon>Cladosporiales</taxon>
        <taxon>Cladosporiaceae</taxon>
        <taxon>Cryoendolithus</taxon>
    </lineage>
</organism>
<dbReference type="Pfam" id="PF06985">
    <property type="entry name" value="HET"/>
    <property type="match status" value="1"/>
</dbReference>
<keyword evidence="3" id="KW-1185">Reference proteome</keyword>
<evidence type="ECO:0000313" key="2">
    <source>
        <dbReference type="EMBL" id="OQN96288.1"/>
    </source>
</evidence>
<feature type="domain" description="Heterokaryon incompatibility" evidence="1">
    <location>
        <begin position="57"/>
        <end position="200"/>
    </location>
</feature>
<reference evidence="3" key="1">
    <citation type="submission" date="2017-03" db="EMBL/GenBank/DDBJ databases">
        <title>Genomes of endolithic fungi from Antarctica.</title>
        <authorList>
            <person name="Coleine C."/>
            <person name="Masonjones S."/>
            <person name="Stajich J.E."/>
        </authorList>
    </citation>
    <scope>NUCLEOTIDE SEQUENCE [LARGE SCALE GENOMIC DNA]</scope>
    <source>
        <strain evidence="3">CCFEE 5527</strain>
    </source>
</reference>
<dbReference type="PANTHER" id="PTHR24148:SF73">
    <property type="entry name" value="HET DOMAIN PROTEIN (AFU_ORTHOLOGUE AFUA_8G01020)"/>
    <property type="match status" value="1"/>
</dbReference>
<dbReference type="InterPro" id="IPR010730">
    <property type="entry name" value="HET"/>
</dbReference>
<name>A0A1V8SAP9_9PEZI</name>
<evidence type="ECO:0000259" key="1">
    <source>
        <dbReference type="Pfam" id="PF06985"/>
    </source>
</evidence>
<dbReference type="Proteomes" id="UP000192596">
    <property type="component" value="Unassembled WGS sequence"/>
</dbReference>
<dbReference type="InterPro" id="IPR052895">
    <property type="entry name" value="HetReg/Transcr_Mod"/>
</dbReference>
<proteinExistence type="predicted"/>
<dbReference type="InParanoid" id="A0A1V8SAP9"/>
<sequence>MSSDAPGELLLSDALALVTCAQLGADELPEPHAIRYLERIPQTNALNLQTYRPDDQYVAISYTWPGSWTRLHSSDNPSITLRNGVPTKSTHISEFMVKVFDDILASSAGERKLYFWVDFACIDQDNELEKARQVAVMDRIYAQALYTAVVLEDVELSTEELQLLLHPPIQDTSEERSRRLDVTRRLLRARWFARAWCSQELILSSGTFVYLHCTEQPMKPMRLPIGTLFNWTIIARTYDASISEIAQPRGGVNHMELASIAFNPSAWAYGIVREMGCYNEYDKIALVQNLVKTPLPKRLTQLPNTKGLNDATAKRNVARMLNVLAVQNGDFSLLQSSHTDASAQAQDEDNFGWISAPTAGDLIADAWHAKNFDVHRDPNALTTATGLRLTGFITSVASEELWTIRRNEEHLTISVRDDIRVVRPDWLQSNPDGTTFAVKYFNTGCDQFTREPALSRLRDVLYAIDEFDADHVWPTFMPADNWWITRGPDDGARSSSRDTLRDRIKQEYDRPGTMHRTIASGIAFLHSGDLTSFRVLTLADGSRIVAQGNAKSLIGRELFQPHVMRLKTFGSIHIACNMMVLRNLQIGESGDVRSCIGHLRSFAMIAEESSRVVTITIR</sequence>
<dbReference type="STRING" id="1507870.A0A1V8SAP9"/>
<dbReference type="EMBL" id="NAJO01000068">
    <property type="protein sequence ID" value="OQN96288.1"/>
    <property type="molecule type" value="Genomic_DNA"/>
</dbReference>
<dbReference type="PANTHER" id="PTHR24148">
    <property type="entry name" value="ANKYRIN REPEAT DOMAIN-CONTAINING PROTEIN 39 HOMOLOG-RELATED"/>
    <property type="match status" value="1"/>
</dbReference>
<protein>
    <recommendedName>
        <fullName evidence="1">Heterokaryon incompatibility domain-containing protein</fullName>
    </recommendedName>
</protein>
<accession>A0A1V8SAP9</accession>
<dbReference type="AlphaFoldDB" id="A0A1V8SAP9"/>
<evidence type="ECO:0000313" key="3">
    <source>
        <dbReference type="Proteomes" id="UP000192596"/>
    </source>
</evidence>
<comment type="caution">
    <text evidence="2">The sequence shown here is derived from an EMBL/GenBank/DDBJ whole genome shotgun (WGS) entry which is preliminary data.</text>
</comment>
<gene>
    <name evidence="2" type="ORF">B0A48_17544</name>
</gene>
<dbReference type="OrthoDB" id="270167at2759"/>